<keyword evidence="14" id="KW-0677">Repeat</keyword>
<dbReference type="Pfam" id="PF02310">
    <property type="entry name" value="B12-binding"/>
    <property type="match status" value="1"/>
</dbReference>
<evidence type="ECO:0000256" key="4">
    <source>
        <dbReference type="ARBA" id="ARBA00005178"/>
    </source>
</evidence>
<evidence type="ECO:0000259" key="27">
    <source>
        <dbReference type="PROSITE" id="PS51337"/>
    </source>
</evidence>
<evidence type="ECO:0000256" key="21">
    <source>
        <dbReference type="PIRNR" id="PIRNR000381"/>
    </source>
</evidence>
<dbReference type="PROSITE" id="PS50974">
    <property type="entry name" value="ADOMET_ACTIVATION"/>
    <property type="match status" value="1"/>
</dbReference>
<dbReference type="PROSITE" id="PS50972">
    <property type="entry name" value="PTERIN_BINDING"/>
    <property type="match status" value="1"/>
</dbReference>
<dbReference type="InterPro" id="IPR036589">
    <property type="entry name" value="HCY_dom_sf"/>
</dbReference>
<dbReference type="Pfam" id="PF02574">
    <property type="entry name" value="S-methyl_trans"/>
    <property type="match status" value="1"/>
</dbReference>
<evidence type="ECO:0000259" key="23">
    <source>
        <dbReference type="PROSITE" id="PS50970"/>
    </source>
</evidence>
<dbReference type="Gene3D" id="3.20.20.330">
    <property type="entry name" value="Homocysteine-binding-like domain"/>
    <property type="match status" value="1"/>
</dbReference>
<dbReference type="NCBIfam" id="NF007024">
    <property type="entry name" value="PRK09490.1"/>
    <property type="match status" value="1"/>
</dbReference>
<proteinExistence type="inferred from homology"/>
<feature type="domain" description="Pterin-binding" evidence="24">
    <location>
        <begin position="371"/>
        <end position="632"/>
    </location>
</feature>
<dbReference type="CDD" id="cd00740">
    <property type="entry name" value="MeTr"/>
    <property type="match status" value="1"/>
</dbReference>
<feature type="domain" description="AdoMet activation" evidence="25">
    <location>
        <begin position="921"/>
        <end position="1253"/>
    </location>
</feature>
<evidence type="ECO:0000256" key="22">
    <source>
        <dbReference type="PROSITE-ProRule" id="PRU00333"/>
    </source>
</evidence>
<keyword evidence="15 21" id="KW-0862">Zinc</keyword>
<dbReference type="PROSITE" id="PS51332">
    <property type="entry name" value="B12_BINDING"/>
    <property type="match status" value="1"/>
</dbReference>
<dbReference type="NCBIfam" id="TIGR02082">
    <property type="entry name" value="metH"/>
    <property type="match status" value="1"/>
</dbReference>
<dbReference type="InterPro" id="IPR037010">
    <property type="entry name" value="VitB12-dep_Met_synth_activ_sf"/>
</dbReference>
<organism evidence="28 29">
    <name type="scientific">Nitratireductor rhodophyticola</name>
    <dbReference type="NCBI Taxonomy" id="2854036"/>
    <lineage>
        <taxon>Bacteria</taxon>
        <taxon>Pseudomonadati</taxon>
        <taxon>Pseudomonadota</taxon>
        <taxon>Alphaproteobacteria</taxon>
        <taxon>Hyphomicrobiales</taxon>
        <taxon>Phyllobacteriaceae</taxon>
        <taxon>Nitratireductor</taxon>
    </lineage>
</organism>
<feature type="domain" description="B12-binding" evidence="26">
    <location>
        <begin position="769"/>
        <end position="905"/>
    </location>
</feature>
<evidence type="ECO:0000256" key="12">
    <source>
        <dbReference type="ARBA" id="ARBA00022691"/>
    </source>
</evidence>
<dbReference type="Gene3D" id="3.10.196.10">
    <property type="entry name" value="Vitamin B12-dependent methionine synthase, activation domain"/>
    <property type="match status" value="1"/>
</dbReference>
<protein>
    <recommendedName>
        <fullName evidence="7 20">Methionine synthase</fullName>
        <ecNumber evidence="6 20">2.1.1.13</ecNumber>
    </recommendedName>
    <alternativeName>
        <fullName evidence="19 21">5-methyltetrahydrofolate--homocysteine methyltransferase</fullName>
    </alternativeName>
</protein>
<sequence length="1260" mass="138611">MSSIDELFGPVGEKPDGSEIFAALHKAARERILILDGAMGTQIQGLGFDEDHFRGDRFTGCACHQQGNNDLLNLTQPKAIEEEHFRYAMAGADILETNTFSSTTIAQADYGMEDMVYELNRDGARLARRAAKRAEEKDGVRRFVAGALGPTNRTASISPDVNNPGYRAVTFDDLRIAYGEQLRGLLDGGTDIVLIETIFDTLNAKAAIFACEEIFAERGVRLPVMISGTITDLSGRTLSGQTPTAFWHSVRHAKPVTIGLNCALGAAAMRPHLAELSGVADTLICAYPNAGLPNAFGQYDESPEMMAEQVEEFAREGLINVVGGCCGSTPEHIAAIRDAVANHPPREIPERAPQMRLSGLEPFTLTDDIPFVNVGERTNVTGSAKFRKLITAGDYATALDVARNQVEGGAQIIDINMDEGLIDSKKAMIEFLNLVAAEPDIARVPVMIDSSKWEVIEAGLKCVQGKAVVNSISLKEGEEAFLHQANLCRMYGAAMVVMAFDETGQADTEARKVEICTRAYKLLTEKAGVAPEDIIFDPNVFAIATGIEEHDNYGVDFIEATREIIRTLPHVHISGGVSNLSFSFRGNEPVREAMHAVFLYHAIQAGMDMGIVNAGQLAVYDAIDPELREACEDVVLNRAPKAGGTATEHMLEIAERYRGTGGREAKEKDLSWRELPVEKRLEHALVNGITEYIDADTEEARQKAERPLHVIEGPLMAGMNVVGDLFGSGKMFLPQVVKSARVMKQAVAVLLPYMEEEKRANGGGERESAGKILMATVKGDVHDIGKNIVGVVLACNNYEIIDLGVMVPAAKILETAREEKVDIIGLSGLITPSLDEMVHVAAEMEREGFDIPLLIGGATTSRVHTAVKIHPSYDRGQAVHVNDASRAVGVVSNLLSPEARDGFVANLREEYRKVTEAHERSEREKQRLPIARARANPHRIDWADYTPPQPAFTGTKVFESWDLEELARYIDWTPFFQTWELKGRYPKILEDEKQGEAARQLFADAQAMLKKIIDEKWFAPRAVVGFWPANAVGDDVRLFTDENREEELETFFTLRQQLTKRGGKPNVALSDFVAPVDSGKPDWIGGFVVTAGIEEVAIAERFERANDDYNSILVKALADRFAEAFAERMHEKVRKEFWGYAGDESYSPEELIAEPYLGIRPAPGYPAQPDHTEKVTLFRLLDAEKNSGVELTESMAMWPGSSVSGLYLSHPESYYFGVAKVERDQVEDYAARKGMDVAEVERWLGPVLNYLPASYSEAAE</sequence>
<evidence type="ECO:0000256" key="20">
    <source>
        <dbReference type="NCBIfam" id="TIGR02082"/>
    </source>
</evidence>
<dbReference type="InterPro" id="IPR033706">
    <property type="entry name" value="Met_synthase_B12-bd"/>
</dbReference>
<dbReference type="SMART" id="SM01018">
    <property type="entry name" value="B12-binding_2"/>
    <property type="match status" value="1"/>
</dbReference>
<reference evidence="28 29" key="1">
    <citation type="submission" date="2021-06" db="EMBL/GenBank/DDBJ databases">
        <title>Nitratireductor porphyridii sp. nov., isolated from a small marine red alga, Porphyridium purpureum in South Korea.</title>
        <authorList>
            <person name="Kim K.H."/>
            <person name="Kristyanto S."/>
            <person name="Jeon C.O."/>
        </authorList>
    </citation>
    <scope>NUCLEOTIDE SEQUENCE [LARGE SCALE GENOMIC DNA]</scope>
    <source>
        <strain evidence="28 29">R6</strain>
    </source>
</reference>
<dbReference type="SUPFAM" id="SSF47644">
    <property type="entry name" value="Methionine synthase domain"/>
    <property type="match status" value="1"/>
</dbReference>
<dbReference type="Gene3D" id="1.10.288.10">
    <property type="entry name" value="Cobalamin-dependent Methionine Synthase, domain 2"/>
    <property type="match status" value="1"/>
</dbReference>
<dbReference type="EMBL" id="JAHSQO010000003">
    <property type="protein sequence ID" value="MBY8916950.1"/>
    <property type="molecule type" value="Genomic_DNA"/>
</dbReference>
<feature type="domain" description="B12-binding N-terminal" evidence="27">
    <location>
        <begin position="668"/>
        <end position="762"/>
    </location>
</feature>
<comment type="pathway">
    <text evidence="4 21">Amino-acid biosynthesis; L-methionine biosynthesis via de novo pathway; L-methionine from L-homocysteine (MetH route): step 1/1.</text>
</comment>
<dbReference type="InterPro" id="IPR003759">
    <property type="entry name" value="Cbl-bd_cap"/>
</dbReference>
<evidence type="ECO:0000259" key="25">
    <source>
        <dbReference type="PROSITE" id="PS50974"/>
    </source>
</evidence>
<keyword evidence="11 21" id="KW-0808">Transferase</keyword>
<feature type="binding site" evidence="22">
    <location>
        <position position="262"/>
    </location>
    <ligand>
        <name>Zn(2+)</name>
        <dbReference type="ChEBI" id="CHEBI:29105"/>
    </ligand>
</feature>
<dbReference type="SUPFAM" id="SSF82282">
    <property type="entry name" value="Homocysteine S-methyltransferase"/>
    <property type="match status" value="1"/>
</dbReference>
<dbReference type="Gene3D" id="1.10.1240.10">
    <property type="entry name" value="Methionine synthase domain"/>
    <property type="match status" value="1"/>
</dbReference>
<dbReference type="InterPro" id="IPR011822">
    <property type="entry name" value="MetH"/>
</dbReference>
<keyword evidence="12 21" id="KW-0949">S-adenosyl-L-methionine</keyword>
<dbReference type="InterPro" id="IPR050554">
    <property type="entry name" value="Met_Synthase/Corrinoid"/>
</dbReference>
<evidence type="ECO:0000313" key="28">
    <source>
        <dbReference type="EMBL" id="MBY8916950.1"/>
    </source>
</evidence>
<evidence type="ECO:0000256" key="13">
    <source>
        <dbReference type="ARBA" id="ARBA00022723"/>
    </source>
</evidence>
<dbReference type="PROSITE" id="PS51337">
    <property type="entry name" value="B12_BINDING_NTER"/>
    <property type="match status" value="1"/>
</dbReference>
<dbReference type="PIRSF" id="PIRSF000381">
    <property type="entry name" value="MetH"/>
    <property type="match status" value="1"/>
</dbReference>
<dbReference type="InterPro" id="IPR006158">
    <property type="entry name" value="Cobalamin-bd"/>
</dbReference>
<dbReference type="RefSeq" id="WP_223004790.1">
    <property type="nucleotide sequence ID" value="NZ_JAHSQO010000003.1"/>
</dbReference>
<comment type="cofactor">
    <cofactor evidence="3 21">
        <name>methylcob(III)alamin</name>
        <dbReference type="ChEBI" id="CHEBI:28115"/>
    </cofactor>
</comment>
<accession>A0ABS7R7N8</accession>
<feature type="domain" description="Hcy-binding" evidence="23">
    <location>
        <begin position="21"/>
        <end position="340"/>
    </location>
</feature>
<gene>
    <name evidence="28" type="primary">metH</name>
    <name evidence="28" type="ORF">KVG22_10155</name>
</gene>
<evidence type="ECO:0000256" key="2">
    <source>
        <dbReference type="ARBA" id="ARBA00001947"/>
    </source>
</evidence>
<dbReference type="SUPFAM" id="SSF51717">
    <property type="entry name" value="Dihydropteroate synthetase-like"/>
    <property type="match status" value="1"/>
</dbReference>
<keyword evidence="29" id="KW-1185">Reference proteome</keyword>
<dbReference type="InterPro" id="IPR036724">
    <property type="entry name" value="Cobalamin-bd_sf"/>
</dbReference>
<evidence type="ECO:0000259" key="26">
    <source>
        <dbReference type="PROSITE" id="PS51332"/>
    </source>
</evidence>
<comment type="cofactor">
    <cofactor evidence="2 21 22">
        <name>Zn(2+)</name>
        <dbReference type="ChEBI" id="CHEBI:29105"/>
    </cofactor>
</comment>
<dbReference type="PROSITE" id="PS50970">
    <property type="entry name" value="HCY"/>
    <property type="match status" value="1"/>
</dbReference>
<comment type="catalytic activity">
    <reaction evidence="1 21">
        <text>(6S)-5-methyl-5,6,7,8-tetrahydrofolate + L-homocysteine = (6S)-5,6,7,8-tetrahydrofolate + L-methionine</text>
        <dbReference type="Rhea" id="RHEA:11172"/>
        <dbReference type="ChEBI" id="CHEBI:18608"/>
        <dbReference type="ChEBI" id="CHEBI:57453"/>
        <dbReference type="ChEBI" id="CHEBI:57844"/>
        <dbReference type="ChEBI" id="CHEBI:58199"/>
        <dbReference type="EC" id="2.1.1.13"/>
    </reaction>
</comment>
<evidence type="ECO:0000256" key="1">
    <source>
        <dbReference type="ARBA" id="ARBA00001700"/>
    </source>
</evidence>
<evidence type="ECO:0000256" key="18">
    <source>
        <dbReference type="ARBA" id="ARBA00025552"/>
    </source>
</evidence>
<evidence type="ECO:0000256" key="11">
    <source>
        <dbReference type="ARBA" id="ARBA00022679"/>
    </source>
</evidence>
<keyword evidence="17 21" id="KW-0170">Cobalt</keyword>
<dbReference type="GO" id="GO:0008705">
    <property type="term" value="F:methionine synthase activity"/>
    <property type="evidence" value="ECO:0007669"/>
    <property type="project" value="UniProtKB-EC"/>
</dbReference>
<dbReference type="EC" id="2.1.1.13" evidence="6 20"/>
<dbReference type="Gene3D" id="3.20.20.20">
    <property type="entry name" value="Dihydropteroate synthase-like"/>
    <property type="match status" value="1"/>
</dbReference>
<keyword evidence="16 21" id="KW-0486">Methionine biosynthesis</keyword>
<comment type="function">
    <text evidence="18 21">Catalyzes the transfer of a methyl group from methyl-cobalamin to homocysteine, yielding enzyme-bound cob(I)alamin and methionine. Subsequently, remethylates the cofactor using methyltetrahydrofolate.</text>
</comment>
<evidence type="ECO:0000256" key="14">
    <source>
        <dbReference type="ARBA" id="ARBA00022737"/>
    </source>
</evidence>
<evidence type="ECO:0000256" key="8">
    <source>
        <dbReference type="ARBA" id="ARBA00022603"/>
    </source>
</evidence>
<dbReference type="PANTHER" id="PTHR45833">
    <property type="entry name" value="METHIONINE SYNTHASE"/>
    <property type="match status" value="1"/>
</dbReference>
<evidence type="ECO:0000256" key="9">
    <source>
        <dbReference type="ARBA" id="ARBA00022605"/>
    </source>
</evidence>
<dbReference type="Pfam" id="PF02965">
    <property type="entry name" value="Met_synt_B12"/>
    <property type="match status" value="1"/>
</dbReference>
<evidence type="ECO:0000256" key="10">
    <source>
        <dbReference type="ARBA" id="ARBA00022628"/>
    </source>
</evidence>
<keyword evidence="9 21" id="KW-0028">Amino-acid biosynthesis</keyword>
<feature type="binding site" evidence="22">
    <location>
        <position position="326"/>
    </location>
    <ligand>
        <name>Zn(2+)</name>
        <dbReference type="ChEBI" id="CHEBI:29105"/>
    </ligand>
</feature>
<dbReference type="InterPro" id="IPR000489">
    <property type="entry name" value="Pterin-binding_dom"/>
</dbReference>
<keyword evidence="8 21" id="KW-0489">Methyltransferase</keyword>
<evidence type="ECO:0000256" key="15">
    <source>
        <dbReference type="ARBA" id="ARBA00022833"/>
    </source>
</evidence>
<evidence type="ECO:0000256" key="3">
    <source>
        <dbReference type="ARBA" id="ARBA00001956"/>
    </source>
</evidence>
<dbReference type="Pfam" id="PF02607">
    <property type="entry name" value="B12-binding_2"/>
    <property type="match status" value="1"/>
</dbReference>
<dbReference type="Gene3D" id="3.40.50.280">
    <property type="entry name" value="Cobalamin-binding domain"/>
    <property type="match status" value="1"/>
</dbReference>
<dbReference type="CDD" id="cd02069">
    <property type="entry name" value="methionine_synthase_B12_BD"/>
    <property type="match status" value="1"/>
</dbReference>
<comment type="similarity">
    <text evidence="5">Belongs to the vitamin-B12 dependent methionine synthase family.</text>
</comment>
<keyword evidence="10 21" id="KW-0846">Cobalamin</keyword>
<evidence type="ECO:0000256" key="7">
    <source>
        <dbReference type="ARBA" id="ARBA00013998"/>
    </source>
</evidence>
<dbReference type="SUPFAM" id="SSF56507">
    <property type="entry name" value="Methionine synthase activation domain-like"/>
    <property type="match status" value="1"/>
</dbReference>
<dbReference type="Pfam" id="PF00809">
    <property type="entry name" value="Pterin_bind"/>
    <property type="match status" value="1"/>
</dbReference>
<evidence type="ECO:0000256" key="17">
    <source>
        <dbReference type="ARBA" id="ARBA00023285"/>
    </source>
</evidence>
<dbReference type="InterPro" id="IPR004223">
    <property type="entry name" value="VitB12-dep_Met_synth_activ_dom"/>
</dbReference>
<dbReference type="PANTHER" id="PTHR45833:SF1">
    <property type="entry name" value="METHIONINE SYNTHASE"/>
    <property type="match status" value="1"/>
</dbReference>
<dbReference type="GO" id="GO:0032259">
    <property type="term" value="P:methylation"/>
    <property type="evidence" value="ECO:0007669"/>
    <property type="project" value="UniProtKB-KW"/>
</dbReference>
<evidence type="ECO:0000313" key="29">
    <source>
        <dbReference type="Proteomes" id="UP000777661"/>
    </source>
</evidence>
<evidence type="ECO:0000259" key="24">
    <source>
        <dbReference type="PROSITE" id="PS50972"/>
    </source>
</evidence>
<comment type="caution">
    <text evidence="28">The sequence shown here is derived from an EMBL/GenBank/DDBJ whole genome shotgun (WGS) entry which is preliminary data.</text>
</comment>
<keyword evidence="13 21" id="KW-0479">Metal-binding</keyword>
<dbReference type="InterPro" id="IPR036594">
    <property type="entry name" value="Meth_synthase_dom"/>
</dbReference>
<dbReference type="Proteomes" id="UP000777661">
    <property type="component" value="Unassembled WGS sequence"/>
</dbReference>
<evidence type="ECO:0000256" key="19">
    <source>
        <dbReference type="ARBA" id="ARBA00031040"/>
    </source>
</evidence>
<dbReference type="InterPro" id="IPR003726">
    <property type="entry name" value="HCY_dom"/>
</dbReference>
<name>A0ABS7R7N8_9HYPH</name>
<evidence type="ECO:0000256" key="5">
    <source>
        <dbReference type="ARBA" id="ARBA00010398"/>
    </source>
</evidence>
<comment type="domain">
    <text evidence="21">Modular enzyme with four functionally distinct domains. The isolated Hcy-binding domain catalyzes methyl transfer from free methylcobalamin to homocysteine. The Hcy-binding domain in association with the pterin-binding domain catalyzes the methylation of cob(I)alamin by methyltetrahydrofolate and the methylation of homocysteine. The B12-binding domain binds the cofactor. The AdoMet activation domain binds S-adenosyl-L-methionine. Under aerobic conditions cob(I)alamin can be converted to inactive cob(II)alamin. Reductive methylation by S-adenosyl-L-methionine and flavodoxin regenerates methylcobalamin.</text>
</comment>
<dbReference type="InterPro" id="IPR011005">
    <property type="entry name" value="Dihydropteroate_synth-like_sf"/>
</dbReference>
<evidence type="ECO:0000256" key="6">
    <source>
        <dbReference type="ARBA" id="ARBA00012032"/>
    </source>
</evidence>
<feature type="binding site" evidence="22">
    <location>
        <position position="325"/>
    </location>
    <ligand>
        <name>Zn(2+)</name>
        <dbReference type="ChEBI" id="CHEBI:29105"/>
    </ligand>
</feature>
<evidence type="ECO:0000256" key="16">
    <source>
        <dbReference type="ARBA" id="ARBA00023167"/>
    </source>
</evidence>
<dbReference type="SUPFAM" id="SSF52242">
    <property type="entry name" value="Cobalamin (vitamin B12)-binding domain"/>
    <property type="match status" value="1"/>
</dbReference>